<gene>
    <name evidence="1" type="ORF">ETEE_2567</name>
</gene>
<reference evidence="1 2" key="1">
    <citation type="journal article" date="2012" name="PLoS ONE">
        <title>Edwardsiella comparative phylogenomics reveal the new intra/inter-species taxonomic relationships, virulence evolution and niche adaptation mechanisms.</title>
        <authorList>
            <person name="Yang M."/>
            <person name="Lv Y."/>
            <person name="Xiao J."/>
            <person name="Wu H."/>
            <person name="Zheng H."/>
            <person name="Liu Q."/>
            <person name="Zhang Y."/>
            <person name="Wang Q."/>
        </authorList>
    </citation>
    <scope>NUCLEOTIDE SEQUENCE [LARGE SCALE GENOMIC DNA]</scope>
    <source>
        <strain evidence="2">080813</strain>
    </source>
</reference>
<dbReference type="AlphaFoldDB" id="A0A076LTW1"/>
<proteinExistence type="predicted"/>
<evidence type="ECO:0000313" key="1">
    <source>
        <dbReference type="EMBL" id="AIJ09004.1"/>
    </source>
</evidence>
<sequence length="38" mass="4680">MPGNRKTSRQKWLHTMHKFSPHTLISHFQLDRINFIYI</sequence>
<dbReference type="KEGG" id="ete:ETEE_2567"/>
<protein>
    <submittedName>
        <fullName evidence="1">Uncharacterized protein</fullName>
    </submittedName>
</protein>
<name>A0A076LTW1_9GAMM</name>
<dbReference type="EMBL" id="CP006664">
    <property type="protein sequence ID" value="AIJ09004.1"/>
    <property type="molecule type" value="Genomic_DNA"/>
</dbReference>
<organism evidence="1 2">
    <name type="scientific">Edwardsiella anguillarum ET080813</name>
    <dbReference type="NCBI Taxonomy" id="667120"/>
    <lineage>
        <taxon>Bacteria</taxon>
        <taxon>Pseudomonadati</taxon>
        <taxon>Pseudomonadota</taxon>
        <taxon>Gammaproteobacteria</taxon>
        <taxon>Enterobacterales</taxon>
        <taxon>Hafniaceae</taxon>
        <taxon>Edwardsiella</taxon>
    </lineage>
</organism>
<accession>A0A076LTW1</accession>
<evidence type="ECO:0000313" key="2">
    <source>
        <dbReference type="Proteomes" id="UP000028681"/>
    </source>
</evidence>
<dbReference type="HOGENOM" id="CLU_3327352_0_0_6"/>
<dbReference type="Proteomes" id="UP000028681">
    <property type="component" value="Chromosome"/>
</dbReference>